<dbReference type="Pfam" id="PF00561">
    <property type="entry name" value="Abhydrolase_1"/>
    <property type="match status" value="1"/>
</dbReference>
<comment type="caution">
    <text evidence="3">The sequence shown here is derived from an EMBL/GenBank/DDBJ whole genome shotgun (WGS) entry which is preliminary data.</text>
</comment>
<evidence type="ECO:0000256" key="1">
    <source>
        <dbReference type="ARBA" id="ARBA00022801"/>
    </source>
</evidence>
<dbReference type="InterPro" id="IPR000639">
    <property type="entry name" value="Epox_hydrolase-like"/>
</dbReference>
<dbReference type="Proteomes" id="UP000287547">
    <property type="component" value="Unassembled WGS sequence"/>
</dbReference>
<evidence type="ECO:0000313" key="3">
    <source>
        <dbReference type="EMBL" id="RSM74733.1"/>
    </source>
</evidence>
<dbReference type="RefSeq" id="WP_037272226.1">
    <property type="nucleotide sequence ID" value="NZ_QHKI01000050.1"/>
</dbReference>
<evidence type="ECO:0000313" key="4">
    <source>
        <dbReference type="Proteomes" id="UP000287547"/>
    </source>
</evidence>
<dbReference type="Gene3D" id="3.40.50.1820">
    <property type="entry name" value="alpha/beta hydrolase"/>
    <property type="match status" value="1"/>
</dbReference>
<accession>A0A428YWX5</accession>
<dbReference type="PRINTS" id="PR00412">
    <property type="entry name" value="EPOXHYDRLASE"/>
</dbReference>
<dbReference type="EMBL" id="QHKI01000050">
    <property type="protein sequence ID" value="RSM74733.1"/>
    <property type="molecule type" value="Genomic_DNA"/>
</dbReference>
<dbReference type="GO" id="GO:0016787">
    <property type="term" value="F:hydrolase activity"/>
    <property type="evidence" value="ECO:0007669"/>
    <property type="project" value="UniProtKB-KW"/>
</dbReference>
<feature type="domain" description="AB hydrolase-1" evidence="2">
    <location>
        <begin position="34"/>
        <end position="138"/>
    </location>
</feature>
<gene>
    <name evidence="3" type="ORF">DMH04_39050</name>
</gene>
<organism evidence="3 4">
    <name type="scientific">Kibdelosporangium aridum</name>
    <dbReference type="NCBI Taxonomy" id="2030"/>
    <lineage>
        <taxon>Bacteria</taxon>
        <taxon>Bacillati</taxon>
        <taxon>Actinomycetota</taxon>
        <taxon>Actinomycetes</taxon>
        <taxon>Pseudonocardiales</taxon>
        <taxon>Pseudonocardiaceae</taxon>
        <taxon>Kibdelosporangium</taxon>
    </lineage>
</organism>
<name>A0A428YWX5_KIBAR</name>
<reference evidence="3 4" key="1">
    <citation type="submission" date="2018-05" db="EMBL/GenBank/DDBJ databases">
        <title>Evolution of GPA BGCs.</title>
        <authorList>
            <person name="Waglechner N."/>
            <person name="Wright G.D."/>
        </authorList>
    </citation>
    <scope>NUCLEOTIDE SEQUENCE [LARGE SCALE GENOMIC DNA]</scope>
    <source>
        <strain evidence="3 4">A82846</strain>
    </source>
</reference>
<dbReference type="SUPFAM" id="SSF53474">
    <property type="entry name" value="alpha/beta-Hydrolases"/>
    <property type="match status" value="1"/>
</dbReference>
<dbReference type="OrthoDB" id="3507586at2"/>
<proteinExistence type="predicted"/>
<protein>
    <submittedName>
        <fullName evidence="3">Alpha/beta hydrolase</fullName>
    </submittedName>
</protein>
<keyword evidence="1 3" id="KW-0378">Hydrolase</keyword>
<sequence length="286" mass="31679">MNNAELARSLGFTSEYADVNGTRLHYVTGGAGSPLVLLGGWPHTWWEFRKILPPLARHHRVVAVDLRGMGGSDKPESGYDKKTMARDIAELIKALGFEQPNVVGHDIGAMVAYSLAANHPATVSKLALVEVPHPDEAWFGFTMLPQPPVPHLWWFAFNQLTELPQVLLNGRFRALIDHLCAGALVNQDAITDVDRQIYAEAYDSPDAIRASNDWYQTFVQDIQDVKTYAPVSMPVLGLAAEGNAFLETALRKQSADFQIEYIANTGHYVAEEQPEAVVEHLLKFFG</sequence>
<evidence type="ECO:0000259" key="2">
    <source>
        <dbReference type="Pfam" id="PF00561"/>
    </source>
</evidence>
<dbReference type="PANTHER" id="PTHR43329">
    <property type="entry name" value="EPOXIDE HYDROLASE"/>
    <property type="match status" value="1"/>
</dbReference>
<dbReference type="PRINTS" id="PR00111">
    <property type="entry name" value="ABHYDROLASE"/>
</dbReference>
<dbReference type="InterPro" id="IPR029058">
    <property type="entry name" value="AB_hydrolase_fold"/>
</dbReference>
<dbReference type="InterPro" id="IPR000073">
    <property type="entry name" value="AB_hydrolase_1"/>
</dbReference>
<dbReference type="AlphaFoldDB" id="A0A428YWX5"/>